<evidence type="ECO:0000256" key="1">
    <source>
        <dbReference type="SAM" id="Phobius"/>
    </source>
</evidence>
<accession>A0A2A9E419</accession>
<feature type="transmembrane region" description="Helical" evidence="1">
    <location>
        <begin position="89"/>
        <end position="115"/>
    </location>
</feature>
<keyword evidence="1" id="KW-0812">Transmembrane</keyword>
<feature type="transmembrane region" description="Helical" evidence="1">
    <location>
        <begin position="181"/>
        <end position="200"/>
    </location>
</feature>
<gene>
    <name evidence="2" type="ORF">ATL42_1677</name>
</gene>
<protein>
    <submittedName>
        <fullName evidence="2">Uncharacterized protein</fullName>
    </submittedName>
</protein>
<feature type="transmembrane region" description="Helical" evidence="1">
    <location>
        <begin position="51"/>
        <end position="68"/>
    </location>
</feature>
<dbReference type="EMBL" id="PDJG01000001">
    <property type="protein sequence ID" value="PFG33787.1"/>
    <property type="molecule type" value="Genomic_DNA"/>
</dbReference>
<feature type="transmembrane region" description="Helical" evidence="1">
    <location>
        <begin position="20"/>
        <end position="39"/>
    </location>
</feature>
<keyword evidence="1" id="KW-1133">Transmembrane helix</keyword>
<keyword evidence="3" id="KW-1185">Reference proteome</keyword>
<organism evidence="2 3">
    <name type="scientific">Sanguibacter antarcticus</name>
    <dbReference type="NCBI Taxonomy" id="372484"/>
    <lineage>
        <taxon>Bacteria</taxon>
        <taxon>Bacillati</taxon>
        <taxon>Actinomycetota</taxon>
        <taxon>Actinomycetes</taxon>
        <taxon>Micrococcales</taxon>
        <taxon>Sanguibacteraceae</taxon>
        <taxon>Sanguibacter</taxon>
    </lineage>
</organism>
<feature type="transmembrane region" description="Helical" evidence="1">
    <location>
        <begin position="127"/>
        <end position="160"/>
    </location>
</feature>
<dbReference type="AlphaFoldDB" id="A0A2A9E419"/>
<evidence type="ECO:0000313" key="2">
    <source>
        <dbReference type="EMBL" id="PFG33787.1"/>
    </source>
</evidence>
<evidence type="ECO:0000313" key="3">
    <source>
        <dbReference type="Proteomes" id="UP000225548"/>
    </source>
</evidence>
<comment type="caution">
    <text evidence="2">The sequence shown here is derived from an EMBL/GenBank/DDBJ whole genome shotgun (WGS) entry which is preliminary data.</text>
</comment>
<proteinExistence type="predicted"/>
<name>A0A2A9E419_9MICO</name>
<reference evidence="2 3" key="1">
    <citation type="submission" date="2017-10" db="EMBL/GenBank/DDBJ databases">
        <title>Sequencing the genomes of 1000 actinobacteria strains.</title>
        <authorList>
            <person name="Klenk H.-P."/>
        </authorList>
    </citation>
    <scope>NUCLEOTIDE SEQUENCE [LARGE SCALE GENOMIC DNA]</scope>
    <source>
        <strain evidence="2 3">DSM 18966</strain>
    </source>
</reference>
<keyword evidence="1" id="KW-0472">Membrane</keyword>
<sequence length="208" mass="21695">MPDTSPWRLFTKAHRTATALAVLTILGTVMVPFTGVASGLGGYNHSASTPLARAVPAILAIVTVNASFPRYRDVELLATRRVITARRRLLAGLTTYATLVAATTTIIGSLIAGLPVGINVLTPARGVIAWIALGILATVLFGAGGGWFGVGATMGLTVFYGYDWSSQPRFWNIMAADADNVSTWSLTAGLVVAALIAARISPQRSGLA</sequence>
<dbReference type="Proteomes" id="UP000225548">
    <property type="component" value="Unassembled WGS sequence"/>
</dbReference>